<dbReference type="InterPro" id="IPR037050">
    <property type="entry name" value="DUF1254_sf"/>
</dbReference>
<feature type="domain" description="DUF1254" evidence="3">
    <location>
        <begin position="75"/>
        <end position="203"/>
    </location>
</feature>
<dbReference type="PANTHER" id="PTHR36509:SF2">
    <property type="entry name" value="BLL3101 PROTEIN"/>
    <property type="match status" value="1"/>
</dbReference>
<dbReference type="EMBL" id="JBHUFB010000007">
    <property type="protein sequence ID" value="MFD1811618.1"/>
    <property type="molecule type" value="Genomic_DNA"/>
</dbReference>
<keyword evidence="1" id="KW-0732">Signal</keyword>
<dbReference type="PANTHER" id="PTHR36509">
    <property type="entry name" value="BLL3101 PROTEIN"/>
    <property type="match status" value="1"/>
</dbReference>
<proteinExistence type="predicted"/>
<comment type="caution">
    <text evidence="4">The sequence shown here is derived from an EMBL/GenBank/DDBJ whole genome shotgun (WGS) entry which is preliminary data.</text>
</comment>
<keyword evidence="5" id="KW-1185">Reference proteome</keyword>
<reference evidence="5" key="1">
    <citation type="journal article" date="2019" name="Int. J. Syst. Evol. Microbiol.">
        <title>The Global Catalogue of Microorganisms (GCM) 10K type strain sequencing project: providing services to taxonomists for standard genome sequencing and annotation.</title>
        <authorList>
            <consortium name="The Broad Institute Genomics Platform"/>
            <consortium name="The Broad Institute Genome Sequencing Center for Infectious Disease"/>
            <person name="Wu L."/>
            <person name="Ma J."/>
        </authorList>
    </citation>
    <scope>NUCLEOTIDE SEQUENCE [LARGE SCALE GENOMIC DNA]</scope>
    <source>
        <strain evidence="5">DT72</strain>
    </source>
</reference>
<dbReference type="Gene3D" id="2.60.40.1610">
    <property type="entry name" value="Domain of unknown function DUF1254"/>
    <property type="match status" value="1"/>
</dbReference>
<sequence>MAGEVRRRSLGRVMAAATAGILGATVLAACGSSTEDLEANAHRERAEIAADGFVYGYAPVALTRTRANMTCLLPINQLYNQSQMSGPDSRTVVAPNVDTLYSVAWLDLRSGPILLTHPEMGDRYFGFQLLDIYSNVFANVGTRETGSAAGSFLIAPPGWSGTAPAGAEVIESPTWDSWVIGRTLVESMEDLPAAQAAQKQYSMRVLGPAPVTTPPSLPPNDCGNNPAPQAVGASGPAFYDELAAVLAANPAPEADGPLLAEIAELGVTPGATPSTGDRQDVEALASGVVLGSERIDDVIAEGSDGDPGSWSSLEDAGRYGTDYLHRAMVAKIGLGANVPEESMYHVTREDAAGDVLRGSTGHLLHFDADQLPPIDPRGFWSITLYGPDMFLVPNSIARYAIGDRTPGLVRGDDGSLDVWISSSPPPSGKTNWLPAPEGDFVLMLRTYLPTDQTWSPPVVQATE</sequence>
<evidence type="ECO:0000259" key="2">
    <source>
        <dbReference type="Pfam" id="PF06742"/>
    </source>
</evidence>
<evidence type="ECO:0000313" key="4">
    <source>
        <dbReference type="EMBL" id="MFD1811618.1"/>
    </source>
</evidence>
<dbReference type="Gene3D" id="2.60.120.600">
    <property type="entry name" value="Domain of unknown function DUF1214, C-terminal domain"/>
    <property type="match status" value="1"/>
</dbReference>
<dbReference type="RefSeq" id="WP_378484149.1">
    <property type="nucleotide sequence ID" value="NZ_JBHUFB010000007.1"/>
</dbReference>
<accession>A0ABW4P0Y3</accession>
<protein>
    <submittedName>
        <fullName evidence="4">DUF1254 domain-containing protein</fullName>
    </submittedName>
</protein>
<dbReference type="SUPFAM" id="SSF160935">
    <property type="entry name" value="VPA0735-like"/>
    <property type="match status" value="1"/>
</dbReference>
<dbReference type="InterPro" id="IPR010621">
    <property type="entry name" value="DUF1214"/>
</dbReference>
<feature type="chain" id="PRO_5047226930" evidence="1">
    <location>
        <begin position="29"/>
        <end position="463"/>
    </location>
</feature>
<dbReference type="InterPro" id="IPR010679">
    <property type="entry name" value="DUF1254"/>
</dbReference>
<dbReference type="Pfam" id="PF06863">
    <property type="entry name" value="DUF1254"/>
    <property type="match status" value="1"/>
</dbReference>
<organism evidence="4 5">
    <name type="scientific">Rhodococcus gannanensis</name>
    <dbReference type="NCBI Taxonomy" id="1960308"/>
    <lineage>
        <taxon>Bacteria</taxon>
        <taxon>Bacillati</taxon>
        <taxon>Actinomycetota</taxon>
        <taxon>Actinomycetes</taxon>
        <taxon>Mycobacteriales</taxon>
        <taxon>Nocardiaceae</taxon>
        <taxon>Rhodococcus</taxon>
    </lineage>
</organism>
<dbReference type="Pfam" id="PF06742">
    <property type="entry name" value="DUF1214"/>
    <property type="match status" value="1"/>
</dbReference>
<feature type="domain" description="DUF1214" evidence="2">
    <location>
        <begin position="341"/>
        <end position="450"/>
    </location>
</feature>
<name>A0ABW4P0Y3_9NOCA</name>
<dbReference type="PROSITE" id="PS51257">
    <property type="entry name" value="PROKAR_LIPOPROTEIN"/>
    <property type="match status" value="1"/>
</dbReference>
<dbReference type="InterPro" id="IPR037049">
    <property type="entry name" value="DUF1214_C_sf"/>
</dbReference>
<gene>
    <name evidence="4" type="ORF">ACFSJG_05285</name>
</gene>
<dbReference type="Proteomes" id="UP001597286">
    <property type="component" value="Unassembled WGS sequence"/>
</dbReference>
<evidence type="ECO:0000259" key="3">
    <source>
        <dbReference type="Pfam" id="PF06863"/>
    </source>
</evidence>
<evidence type="ECO:0000313" key="5">
    <source>
        <dbReference type="Proteomes" id="UP001597286"/>
    </source>
</evidence>
<feature type="signal peptide" evidence="1">
    <location>
        <begin position="1"/>
        <end position="28"/>
    </location>
</feature>
<evidence type="ECO:0000256" key="1">
    <source>
        <dbReference type="SAM" id="SignalP"/>
    </source>
</evidence>